<dbReference type="Pfam" id="PF00583">
    <property type="entry name" value="Acetyltransf_1"/>
    <property type="match status" value="1"/>
</dbReference>
<comment type="caution">
    <text evidence="2">The sequence shown here is derived from an EMBL/GenBank/DDBJ whole genome shotgun (WGS) entry which is preliminary data.</text>
</comment>
<dbReference type="EC" id="2.3.1.-" evidence="2"/>
<dbReference type="InterPro" id="IPR000182">
    <property type="entry name" value="GNAT_dom"/>
</dbReference>
<evidence type="ECO:0000313" key="2">
    <source>
        <dbReference type="EMBL" id="MBW4669529.1"/>
    </source>
</evidence>
<keyword evidence="2" id="KW-0808">Transferase</keyword>
<reference evidence="2" key="2">
    <citation type="journal article" date="2022" name="Microbiol. Resour. Announc.">
        <title>Metagenome Sequencing to Explore Phylogenomics of Terrestrial Cyanobacteria.</title>
        <authorList>
            <person name="Ward R.D."/>
            <person name="Stajich J.E."/>
            <person name="Johansen J.R."/>
            <person name="Huntemann M."/>
            <person name="Clum A."/>
            <person name="Foster B."/>
            <person name="Foster B."/>
            <person name="Roux S."/>
            <person name="Palaniappan K."/>
            <person name="Varghese N."/>
            <person name="Mukherjee S."/>
            <person name="Reddy T.B.K."/>
            <person name="Daum C."/>
            <person name="Copeland A."/>
            <person name="Chen I.A."/>
            <person name="Ivanova N.N."/>
            <person name="Kyrpides N.C."/>
            <person name="Shapiro N."/>
            <person name="Eloe-Fadrosh E.A."/>
            <person name="Pietrasiak N."/>
        </authorList>
    </citation>
    <scope>NUCLEOTIDE SEQUENCE</scope>
    <source>
        <strain evidence="2">GSE-NOS-MK-12-04C</strain>
    </source>
</reference>
<keyword evidence="2" id="KW-0012">Acyltransferase</keyword>
<dbReference type="CDD" id="cd04301">
    <property type="entry name" value="NAT_SF"/>
    <property type="match status" value="1"/>
</dbReference>
<proteinExistence type="predicted"/>
<evidence type="ECO:0000313" key="3">
    <source>
        <dbReference type="Proteomes" id="UP000729701"/>
    </source>
</evidence>
<dbReference type="InterPro" id="IPR016181">
    <property type="entry name" value="Acyl_CoA_acyltransferase"/>
</dbReference>
<name>A0A951QNC3_9CYAN</name>
<feature type="domain" description="N-acetyltransferase" evidence="1">
    <location>
        <begin position="143"/>
        <end position="280"/>
    </location>
</feature>
<dbReference type="Gene3D" id="3.40.630.30">
    <property type="match status" value="1"/>
</dbReference>
<dbReference type="PROSITE" id="PS51186">
    <property type="entry name" value="GNAT"/>
    <property type="match status" value="1"/>
</dbReference>
<dbReference type="GO" id="GO:0016747">
    <property type="term" value="F:acyltransferase activity, transferring groups other than amino-acyl groups"/>
    <property type="evidence" value="ECO:0007669"/>
    <property type="project" value="InterPro"/>
</dbReference>
<organism evidence="2 3">
    <name type="scientific">Cyanomargarita calcarea GSE-NOS-MK-12-04C</name>
    <dbReference type="NCBI Taxonomy" id="2839659"/>
    <lineage>
        <taxon>Bacteria</taxon>
        <taxon>Bacillati</taxon>
        <taxon>Cyanobacteriota</taxon>
        <taxon>Cyanophyceae</taxon>
        <taxon>Nostocales</taxon>
        <taxon>Cyanomargaritaceae</taxon>
        <taxon>Cyanomargarita</taxon>
    </lineage>
</organism>
<dbReference type="EMBL" id="JAHHGZ010000021">
    <property type="protein sequence ID" value="MBW4669529.1"/>
    <property type="molecule type" value="Genomic_DNA"/>
</dbReference>
<evidence type="ECO:0000259" key="1">
    <source>
        <dbReference type="PROSITE" id="PS51186"/>
    </source>
</evidence>
<sequence>MKVYGYQDASQFYDRVKDYLLFQEARHCLLLGICNSLIKNPKRYDSEPYLAAVEKDGNIIAVAIRTPPRKLLLSKMTDLVAVELIAEDLYKQKQKLPGVSSLPKEAEAFAQAWQNITGQSYKPDMQLRLHQLDTVEDVQQANGNLRLASISDRELLIDWIEAFYTEALGSNEENASRAVDAFLSQNSFYIWESEIPVSIAGGRLLASNSGWIGPVYTPPQYRKKGYASSCVAAVSQALLDKGCKSCYLFTDQANLTSNHIYQTIGYQAVDDWYDYSFSEK</sequence>
<accession>A0A951QNC3</accession>
<dbReference type="Proteomes" id="UP000729701">
    <property type="component" value="Unassembled WGS sequence"/>
</dbReference>
<dbReference type="AlphaFoldDB" id="A0A951QNC3"/>
<protein>
    <submittedName>
        <fullName evidence="2">GNAT family N-acetyltransferase</fullName>
        <ecNumber evidence="2">2.3.1.-</ecNumber>
    </submittedName>
</protein>
<reference evidence="2" key="1">
    <citation type="submission" date="2021-05" db="EMBL/GenBank/DDBJ databases">
        <authorList>
            <person name="Pietrasiak N."/>
            <person name="Ward R."/>
            <person name="Stajich J.E."/>
            <person name="Kurbessoian T."/>
        </authorList>
    </citation>
    <scope>NUCLEOTIDE SEQUENCE</scope>
    <source>
        <strain evidence="2">GSE-NOS-MK-12-04C</strain>
    </source>
</reference>
<dbReference type="SUPFAM" id="SSF55729">
    <property type="entry name" value="Acyl-CoA N-acyltransferases (Nat)"/>
    <property type="match status" value="1"/>
</dbReference>
<gene>
    <name evidence="2" type="ORF">KME60_19455</name>
</gene>